<evidence type="ECO:0000256" key="3">
    <source>
        <dbReference type="SAM" id="Phobius"/>
    </source>
</evidence>
<feature type="transmembrane region" description="Helical" evidence="3">
    <location>
        <begin position="272"/>
        <end position="290"/>
    </location>
</feature>
<evidence type="ECO:0000256" key="2">
    <source>
        <dbReference type="ARBA" id="ARBA00008440"/>
    </source>
</evidence>
<comment type="subcellular location">
    <subcellularLocation>
        <location evidence="1">Cell membrane</location>
        <topology evidence="1">Multi-pass membrane protein</topology>
    </subcellularLocation>
</comment>
<comment type="similarity">
    <text evidence="2">Belongs to the HAK/KUP transporter (TC 2.A.72.3) family.</text>
</comment>
<dbReference type="InterPro" id="IPR003855">
    <property type="entry name" value="K+_transporter"/>
</dbReference>
<gene>
    <name evidence="5" type="ORF">M569_10204</name>
</gene>
<feature type="transmembrane region" description="Helical" evidence="3">
    <location>
        <begin position="173"/>
        <end position="190"/>
    </location>
</feature>
<dbReference type="PANTHER" id="PTHR30540:SF94">
    <property type="entry name" value="POTASSIUM TRANSPORTER 5"/>
    <property type="match status" value="1"/>
</dbReference>
<dbReference type="EMBL" id="AUSU01004734">
    <property type="protein sequence ID" value="EPS64577.1"/>
    <property type="molecule type" value="Genomic_DNA"/>
</dbReference>
<keyword evidence="6" id="KW-1185">Reference proteome</keyword>
<dbReference type="AlphaFoldDB" id="S8DX88"/>
<feature type="domain" description="K+ potassium transporter integral membrane" evidence="4">
    <location>
        <begin position="8"/>
        <end position="310"/>
    </location>
</feature>
<dbReference type="PANTHER" id="PTHR30540">
    <property type="entry name" value="OSMOTIC STRESS POTASSIUM TRANSPORTER"/>
    <property type="match status" value="1"/>
</dbReference>
<feature type="non-terminal residue" evidence="5">
    <location>
        <position position="1"/>
    </location>
</feature>
<dbReference type="GO" id="GO:0015079">
    <property type="term" value="F:potassium ion transmembrane transporter activity"/>
    <property type="evidence" value="ECO:0007669"/>
    <property type="project" value="InterPro"/>
</dbReference>
<dbReference type="OrthoDB" id="504708at2759"/>
<keyword evidence="3" id="KW-0812">Transmembrane</keyword>
<dbReference type="InterPro" id="IPR053951">
    <property type="entry name" value="K_trans_N"/>
</dbReference>
<feature type="transmembrane region" description="Helical" evidence="3">
    <location>
        <begin position="245"/>
        <end position="266"/>
    </location>
</feature>
<accession>S8DX88</accession>
<evidence type="ECO:0000313" key="5">
    <source>
        <dbReference type="EMBL" id="EPS64577.1"/>
    </source>
</evidence>
<keyword evidence="3" id="KW-1133">Transmembrane helix</keyword>
<organism evidence="5 6">
    <name type="scientific">Genlisea aurea</name>
    <dbReference type="NCBI Taxonomy" id="192259"/>
    <lineage>
        <taxon>Eukaryota</taxon>
        <taxon>Viridiplantae</taxon>
        <taxon>Streptophyta</taxon>
        <taxon>Embryophyta</taxon>
        <taxon>Tracheophyta</taxon>
        <taxon>Spermatophyta</taxon>
        <taxon>Magnoliopsida</taxon>
        <taxon>eudicotyledons</taxon>
        <taxon>Gunneridae</taxon>
        <taxon>Pentapetalae</taxon>
        <taxon>asterids</taxon>
        <taxon>lamiids</taxon>
        <taxon>Lamiales</taxon>
        <taxon>Lentibulariaceae</taxon>
        <taxon>Genlisea</taxon>
    </lineage>
</organism>
<feature type="non-terminal residue" evidence="5">
    <location>
        <position position="311"/>
    </location>
</feature>
<sequence length="311" mass="34100">SWSRTLHLAFQSVGVIYGDIGTSPLYVYSSTFTDGINDNRDILGVLSLIIYTIVLIPMIKYVFIVLWANDNGDGGTFALYSKICRYANVSTIPNFQPEDRKLSNYNLETPSSQLARSLRIKEFLEGSRVAKIMLFLCAILGTSMVMGDGILTPCISVLSAVGGIKGLNENSTVYVSVAILILLFVGQRFGTDKVGYTFAPAISLWFASIAGIGLYNLFKYDVTVLKAFNPAYIVDYFRRNGKKGWVSLGGVVLCITGTEAMFADLGHFNVRAIQLSFSTMVFPSIILAYIGQGAYLTKFPENVGNTFYASI</sequence>
<dbReference type="Pfam" id="PF02705">
    <property type="entry name" value="K_trans"/>
    <property type="match status" value="1"/>
</dbReference>
<dbReference type="Proteomes" id="UP000015453">
    <property type="component" value="Unassembled WGS sequence"/>
</dbReference>
<dbReference type="GO" id="GO:0005886">
    <property type="term" value="C:plasma membrane"/>
    <property type="evidence" value="ECO:0007669"/>
    <property type="project" value="UniProtKB-SubCell"/>
</dbReference>
<proteinExistence type="inferred from homology"/>
<name>S8DX88_9LAMI</name>
<comment type="caution">
    <text evidence="5">The sequence shown here is derived from an EMBL/GenBank/DDBJ whole genome shotgun (WGS) entry which is preliminary data.</text>
</comment>
<evidence type="ECO:0000313" key="6">
    <source>
        <dbReference type="Proteomes" id="UP000015453"/>
    </source>
</evidence>
<feature type="transmembrane region" description="Helical" evidence="3">
    <location>
        <begin position="132"/>
        <end position="161"/>
    </location>
</feature>
<reference evidence="5 6" key="1">
    <citation type="journal article" date="2013" name="BMC Genomics">
        <title>The miniature genome of a carnivorous plant Genlisea aurea contains a low number of genes and short non-coding sequences.</title>
        <authorList>
            <person name="Leushkin E.V."/>
            <person name="Sutormin R.A."/>
            <person name="Nabieva E.R."/>
            <person name="Penin A.A."/>
            <person name="Kondrashov A.S."/>
            <person name="Logacheva M.D."/>
        </authorList>
    </citation>
    <scope>NUCLEOTIDE SEQUENCE [LARGE SCALE GENOMIC DNA]</scope>
</reference>
<feature type="transmembrane region" description="Helical" evidence="3">
    <location>
        <begin position="42"/>
        <end position="68"/>
    </location>
</feature>
<evidence type="ECO:0000259" key="4">
    <source>
        <dbReference type="Pfam" id="PF02705"/>
    </source>
</evidence>
<keyword evidence="3" id="KW-0472">Membrane</keyword>
<protein>
    <recommendedName>
        <fullName evidence="4">K+ potassium transporter integral membrane domain-containing protein</fullName>
    </recommendedName>
</protein>
<feature type="transmembrane region" description="Helical" evidence="3">
    <location>
        <begin position="196"/>
        <end position="218"/>
    </location>
</feature>
<evidence type="ECO:0000256" key="1">
    <source>
        <dbReference type="ARBA" id="ARBA00004651"/>
    </source>
</evidence>